<reference evidence="2 3" key="1">
    <citation type="submission" date="2019-03" db="EMBL/GenBank/DDBJ databases">
        <title>Genomic Encyclopedia of Type Strains, Phase III (KMG-III): the genomes of soil and plant-associated and newly described type strains.</title>
        <authorList>
            <person name="Whitman W."/>
        </authorList>
    </citation>
    <scope>NUCLEOTIDE SEQUENCE [LARGE SCALE GENOMIC DNA]</scope>
    <source>
        <strain evidence="2 3">DSM 27373</strain>
    </source>
</reference>
<sequence length="145" mass="16491">MSLFSAKRNVETRIEFGKANPRLNSRPSPRDLKLEDDARKLFETRQEHRASKNDTHDSTVKKRSIESFVVIWEERDSRIQKSTAKLTLKRGQEWLQRCRHHATSATTKTGCNVVLEAVAASTLVSFDSSVHRSAYAAIYSIALTD</sequence>
<dbReference type="AlphaFoldDB" id="A0A4R7G4B5"/>
<accession>A0A4R7G4B5</accession>
<keyword evidence="3" id="KW-1185">Reference proteome</keyword>
<feature type="compositionally biased region" description="Basic and acidic residues" evidence="1">
    <location>
        <begin position="28"/>
        <end position="58"/>
    </location>
</feature>
<evidence type="ECO:0000313" key="2">
    <source>
        <dbReference type="EMBL" id="TDS85980.1"/>
    </source>
</evidence>
<gene>
    <name evidence="2" type="ORF">EV640_1042</name>
</gene>
<proteinExistence type="predicted"/>
<dbReference type="EMBL" id="SOAN01000004">
    <property type="protein sequence ID" value="TDS85980.1"/>
    <property type="molecule type" value="Genomic_DNA"/>
</dbReference>
<feature type="region of interest" description="Disordered" evidence="1">
    <location>
        <begin position="17"/>
        <end position="58"/>
    </location>
</feature>
<evidence type="ECO:0000313" key="3">
    <source>
        <dbReference type="Proteomes" id="UP000294506"/>
    </source>
</evidence>
<name>A0A4R7G4B5_9MICC</name>
<evidence type="ECO:0000256" key="1">
    <source>
        <dbReference type="SAM" id="MobiDB-lite"/>
    </source>
</evidence>
<dbReference type="Proteomes" id="UP000294506">
    <property type="component" value="Unassembled WGS sequence"/>
</dbReference>
<protein>
    <submittedName>
        <fullName evidence="2">Uncharacterized protein</fullName>
    </submittedName>
</protein>
<comment type="caution">
    <text evidence="2">The sequence shown here is derived from an EMBL/GenBank/DDBJ whole genome shotgun (WGS) entry which is preliminary data.</text>
</comment>
<organism evidence="2 3">
    <name type="scientific">Nesterenkonia aurantiaca</name>
    <dbReference type="NCBI Taxonomy" id="1436010"/>
    <lineage>
        <taxon>Bacteria</taxon>
        <taxon>Bacillati</taxon>
        <taxon>Actinomycetota</taxon>
        <taxon>Actinomycetes</taxon>
        <taxon>Micrococcales</taxon>
        <taxon>Micrococcaceae</taxon>
        <taxon>Nesterenkonia</taxon>
    </lineage>
</organism>